<dbReference type="EMBL" id="UINC01139003">
    <property type="protein sequence ID" value="SVD25287.1"/>
    <property type="molecule type" value="Genomic_DNA"/>
</dbReference>
<reference evidence="1" key="1">
    <citation type="submission" date="2018-05" db="EMBL/GenBank/DDBJ databases">
        <authorList>
            <person name="Lanie J.A."/>
            <person name="Ng W.-L."/>
            <person name="Kazmierczak K.M."/>
            <person name="Andrzejewski T.M."/>
            <person name="Davidsen T.M."/>
            <person name="Wayne K.J."/>
            <person name="Tettelin H."/>
            <person name="Glass J.I."/>
            <person name="Rusch D."/>
            <person name="Podicherti R."/>
            <person name="Tsui H.-C.T."/>
            <person name="Winkler M.E."/>
        </authorList>
    </citation>
    <scope>NUCLEOTIDE SEQUENCE</scope>
</reference>
<dbReference type="AlphaFoldDB" id="A0A382TUI8"/>
<name>A0A382TUI8_9ZZZZ</name>
<proteinExistence type="predicted"/>
<gene>
    <name evidence="1" type="ORF">METZ01_LOCUS378141</name>
</gene>
<accession>A0A382TUI8</accession>
<organism evidence="1">
    <name type="scientific">marine metagenome</name>
    <dbReference type="NCBI Taxonomy" id="408172"/>
    <lineage>
        <taxon>unclassified sequences</taxon>
        <taxon>metagenomes</taxon>
        <taxon>ecological metagenomes</taxon>
    </lineage>
</organism>
<sequence length="28" mass="3292">MILDWNSPQLRNKISDWIFEDIGNGDLT</sequence>
<evidence type="ECO:0000313" key="1">
    <source>
        <dbReference type="EMBL" id="SVD25287.1"/>
    </source>
</evidence>
<protein>
    <submittedName>
        <fullName evidence="1">Uncharacterized protein</fullName>
    </submittedName>
</protein>